<dbReference type="RefSeq" id="WP_199773784.1">
    <property type="nucleotide sequence ID" value="NZ_CP036264.1"/>
</dbReference>
<dbReference type="PANTHER" id="PTHR43737">
    <property type="entry name" value="BLL7424 PROTEIN"/>
    <property type="match status" value="1"/>
</dbReference>
<accession>A0A5B9M8X1</accession>
<evidence type="ECO:0000313" key="1">
    <source>
        <dbReference type="EMBL" id="QEF96035.1"/>
    </source>
</evidence>
<proteinExistence type="predicted"/>
<dbReference type="EMBL" id="CP036264">
    <property type="protein sequence ID" value="QEF96035.1"/>
    <property type="molecule type" value="Genomic_DNA"/>
</dbReference>
<dbReference type="Proteomes" id="UP000321353">
    <property type="component" value="Chromosome"/>
</dbReference>
<dbReference type="InterPro" id="IPR010869">
    <property type="entry name" value="DUF1501"/>
</dbReference>
<dbReference type="InterPro" id="IPR006311">
    <property type="entry name" value="TAT_signal"/>
</dbReference>
<dbReference type="SUPFAM" id="SSF53649">
    <property type="entry name" value="Alkaline phosphatase-like"/>
    <property type="match status" value="1"/>
</dbReference>
<dbReference type="Pfam" id="PF07394">
    <property type="entry name" value="DUF1501"/>
    <property type="match status" value="1"/>
</dbReference>
<sequence length="483" mass="52949">MTDDMTPAGQMIARRLMLQQSACGFGALACGAMAATTAASIRAATADGAASPGPHFAPRAKRIIFLFMQGGVSQVDSFDHKPALKAHDGQKMPFDDAREFARSGQRGIEQRLMKSPWEFQPYGECGRYVSELFPETARHVDDLCFVHSMHTDGVAHGPATLFLHCGSTNFIRPSVGSWIYYGLGTENTALPGFVSIAPSIGNGGPRNYGSAFLPARFQGTAIGSAGSNELAINNLIRPDVSVTRQKAQLDLIHRLNQRQIDRRGIEHSEFEAMQQSYQLAWRMQQVAPEILDLSSESATTLTEYGMDDPATRDYGEKCLLARRLCEAGVRFVQVNYGDNSANPAWDQHSNLPKHATHARAVDRPIAALLADLKRRGLLEDTIVWWGGEFGRTPYSQSNGTGRDHNPGGFTVWLAGGGFRGGMAYGATDEFGFASVQDKVHMHDLHATLLHQLGLDHEQLTYRHAGRDFRLTDVYGRVIDPMLG</sequence>
<protein>
    <recommendedName>
        <fullName evidence="3">Sulfatase</fullName>
    </recommendedName>
</protein>
<evidence type="ECO:0000313" key="2">
    <source>
        <dbReference type="Proteomes" id="UP000321353"/>
    </source>
</evidence>
<name>A0A5B9M8X1_9BACT</name>
<keyword evidence="2" id="KW-1185">Reference proteome</keyword>
<evidence type="ECO:0008006" key="3">
    <source>
        <dbReference type="Google" id="ProtNLM"/>
    </source>
</evidence>
<organism evidence="1 2">
    <name type="scientific">Stieleria maiorica</name>
    <dbReference type="NCBI Taxonomy" id="2795974"/>
    <lineage>
        <taxon>Bacteria</taxon>
        <taxon>Pseudomonadati</taxon>
        <taxon>Planctomycetota</taxon>
        <taxon>Planctomycetia</taxon>
        <taxon>Pirellulales</taxon>
        <taxon>Pirellulaceae</taxon>
        <taxon>Stieleria</taxon>
    </lineage>
</organism>
<reference evidence="1 2" key="1">
    <citation type="submission" date="2019-02" db="EMBL/GenBank/DDBJ databases">
        <title>Planctomycetal bacteria perform biofilm scaping via a novel small molecule.</title>
        <authorList>
            <person name="Jeske O."/>
            <person name="Boedeker C."/>
            <person name="Wiegand S."/>
            <person name="Breitling P."/>
            <person name="Kallscheuer N."/>
            <person name="Jogler M."/>
            <person name="Rohde M."/>
            <person name="Petersen J."/>
            <person name="Medema M.H."/>
            <person name="Surup F."/>
            <person name="Jogler C."/>
        </authorList>
    </citation>
    <scope>NUCLEOTIDE SEQUENCE [LARGE SCALE GENOMIC DNA]</scope>
    <source>
        <strain evidence="1 2">Mal15</strain>
    </source>
</reference>
<dbReference type="AlphaFoldDB" id="A0A5B9M8X1"/>
<dbReference type="Gene3D" id="3.40.720.10">
    <property type="entry name" value="Alkaline Phosphatase, subunit A"/>
    <property type="match status" value="1"/>
</dbReference>
<dbReference type="PANTHER" id="PTHR43737:SF1">
    <property type="entry name" value="DUF1501 DOMAIN-CONTAINING PROTEIN"/>
    <property type="match status" value="1"/>
</dbReference>
<dbReference type="KEGG" id="smam:Mal15_00610"/>
<dbReference type="PROSITE" id="PS51318">
    <property type="entry name" value="TAT"/>
    <property type="match status" value="1"/>
</dbReference>
<dbReference type="InterPro" id="IPR017850">
    <property type="entry name" value="Alkaline_phosphatase_core_sf"/>
</dbReference>
<gene>
    <name evidence="1" type="ORF">Mal15_00610</name>
</gene>